<protein>
    <submittedName>
        <fullName evidence="1">Uncharacterized protein</fullName>
    </submittedName>
</protein>
<dbReference type="EMBL" id="MPTC01000003">
    <property type="protein sequence ID" value="OMD43043.1"/>
    <property type="molecule type" value="Genomic_DNA"/>
</dbReference>
<reference evidence="1 2" key="1">
    <citation type="submission" date="2016-10" db="EMBL/GenBank/DDBJ databases">
        <title>Paenibacillus species isolates.</title>
        <authorList>
            <person name="Beno S.M."/>
        </authorList>
    </citation>
    <scope>NUCLEOTIDE SEQUENCE [LARGE SCALE GENOMIC DNA]</scope>
    <source>
        <strain evidence="1 2">FSL H7-0710</strain>
    </source>
</reference>
<name>A0A1R0Y6Q1_9BACL</name>
<evidence type="ECO:0000313" key="1">
    <source>
        <dbReference type="EMBL" id="OMD43043.1"/>
    </source>
</evidence>
<dbReference type="Proteomes" id="UP000187439">
    <property type="component" value="Unassembled WGS sequence"/>
</dbReference>
<accession>A0A1R0Y6Q1</accession>
<evidence type="ECO:0000313" key="2">
    <source>
        <dbReference type="Proteomes" id="UP000187439"/>
    </source>
</evidence>
<proteinExistence type="predicted"/>
<dbReference type="RefSeq" id="WP_042126766.1">
    <property type="nucleotide sequence ID" value="NZ_MPTC01000003.1"/>
</dbReference>
<organism evidence="1 2">
    <name type="scientific">Paenibacillus odorifer</name>
    <dbReference type="NCBI Taxonomy" id="189426"/>
    <lineage>
        <taxon>Bacteria</taxon>
        <taxon>Bacillati</taxon>
        <taxon>Bacillota</taxon>
        <taxon>Bacilli</taxon>
        <taxon>Bacillales</taxon>
        <taxon>Paenibacillaceae</taxon>
        <taxon>Paenibacillus</taxon>
    </lineage>
</organism>
<comment type="caution">
    <text evidence="1">The sequence shown here is derived from an EMBL/GenBank/DDBJ whole genome shotgun (WGS) entry which is preliminary data.</text>
</comment>
<gene>
    <name evidence="1" type="ORF">BSK52_05960</name>
</gene>
<dbReference type="AlphaFoldDB" id="A0A1R0Y6Q1"/>
<sequence length="62" mass="6766">MTATEARADATEARGQQLKEAVIALLTSLEDNTPNELSEEIRIKELLHTLYPDTPAPKEGSS</sequence>